<dbReference type="InterPro" id="IPR001214">
    <property type="entry name" value="SET_dom"/>
</dbReference>
<feature type="region of interest" description="Disordered" evidence="1">
    <location>
        <begin position="377"/>
        <end position="493"/>
    </location>
</feature>
<evidence type="ECO:0000313" key="3">
    <source>
        <dbReference type="EMBL" id="GLC60374.1"/>
    </source>
</evidence>
<keyword evidence="4" id="KW-1185">Reference proteome</keyword>
<proteinExistence type="predicted"/>
<reference evidence="3 4" key="1">
    <citation type="journal article" date="2023" name="Commun. Biol.">
        <title>Reorganization of the ancestral sex-determining regions during the evolution of trioecy in Pleodorina starrii.</title>
        <authorList>
            <person name="Takahashi K."/>
            <person name="Suzuki S."/>
            <person name="Kawai-Toyooka H."/>
            <person name="Yamamoto K."/>
            <person name="Hamaji T."/>
            <person name="Ootsuki R."/>
            <person name="Yamaguchi H."/>
            <person name="Kawachi M."/>
            <person name="Higashiyama T."/>
            <person name="Nozaki H."/>
        </authorList>
    </citation>
    <scope>NUCLEOTIDE SEQUENCE [LARGE SCALE GENOMIC DNA]</scope>
    <source>
        <strain evidence="3 4">NIES-4479</strain>
    </source>
</reference>
<feature type="compositionally biased region" description="Pro residues" evidence="1">
    <location>
        <begin position="324"/>
        <end position="335"/>
    </location>
</feature>
<evidence type="ECO:0000313" key="4">
    <source>
        <dbReference type="Proteomes" id="UP001165080"/>
    </source>
</evidence>
<feature type="region of interest" description="Disordered" evidence="1">
    <location>
        <begin position="758"/>
        <end position="787"/>
    </location>
</feature>
<feature type="region of interest" description="Disordered" evidence="1">
    <location>
        <begin position="279"/>
        <end position="352"/>
    </location>
</feature>
<dbReference type="GO" id="GO:0042054">
    <property type="term" value="F:histone methyltransferase activity"/>
    <property type="evidence" value="ECO:0007669"/>
    <property type="project" value="TreeGrafter"/>
</dbReference>
<accession>A0A9W6F8K8</accession>
<feature type="compositionally biased region" description="Low complexity" evidence="1">
    <location>
        <begin position="464"/>
        <end position="487"/>
    </location>
</feature>
<dbReference type="Gene3D" id="2.170.270.10">
    <property type="entry name" value="SET domain"/>
    <property type="match status" value="2"/>
</dbReference>
<dbReference type="SUPFAM" id="SSF82199">
    <property type="entry name" value="SET domain"/>
    <property type="match status" value="1"/>
</dbReference>
<feature type="compositionally biased region" description="Low complexity" evidence="1">
    <location>
        <begin position="399"/>
        <end position="412"/>
    </location>
</feature>
<feature type="compositionally biased region" description="Low complexity" evidence="1">
    <location>
        <begin position="279"/>
        <end position="310"/>
    </location>
</feature>
<name>A0A9W6F8K8_9CHLO</name>
<feature type="compositionally biased region" description="Low complexity" evidence="1">
    <location>
        <begin position="420"/>
        <end position="443"/>
    </location>
</feature>
<protein>
    <recommendedName>
        <fullName evidence="2">SET domain-containing protein</fullName>
    </recommendedName>
</protein>
<dbReference type="GO" id="GO:0003690">
    <property type="term" value="F:double-stranded DNA binding"/>
    <property type="evidence" value="ECO:0007669"/>
    <property type="project" value="TreeGrafter"/>
</dbReference>
<dbReference type="PANTHER" id="PTHR45660:SF13">
    <property type="entry name" value="HISTONE-LYSINE N-METHYLTRANSFERASE SETMAR"/>
    <property type="match status" value="1"/>
</dbReference>
<evidence type="ECO:0000256" key="1">
    <source>
        <dbReference type="SAM" id="MobiDB-lite"/>
    </source>
</evidence>
<sequence length="884" mass="92109">MEPDDDDQLSNLRIVVKDDQKIIAAARWLPRVELRCRGKTCRLLGGHQACTNAIMVWCTCPERDSAHPDSSRLMALDAWVVEHCRGENLDDYESQEDEEEEDEEGQGSKVDALCMGEAMVLRAGPNVLPKPIPLRRLLASNLVAQGGNRGLKGACFWVYWYDQPIPCPSAPEYAGMGRTWAPGPLAQQDLGVWYKAKIIKCDTTSGEVKIRYDIDGNEDTLYLLVAFAHFGMEPPTHGSPPEVLPDMDLVESLGLPQSAAGSLSASAGSKGKGRAAAAAATPKKVAATKPAATAVTAAKPQAKQQVKGAASPDKQPGRASAAAAPPPPPPPPQPAAAPGSLQRAPSSTSAVTLPAAEAGAGAAGVVVGVKQVVPLKVKPPAKRPSSPSAVPLPPKPPSAKKQPPQQQQQQQPIKKEDAAPARLAVPAAPAAGGAAAPPTGVPGSRVGPVTRPAKRPRHEFELVPLAAGSGQGPAASGAATTATATTTWPPPPLSAAAWAEREERVRRGRRGFVGFLCGRQEQVPVPVFNEVDSAPPPAPSEYLSAADFEGRLAAALSEARRRQPAVAAAMEELQSLCERAQPRWGQSCGKTYHDVVRQRESNERTNAAAGAGGGGTAPDPSPESSYGPDGRLLVARPLGVHECSPTCASASCRANMTLSRGVQRPLEVFRSRDGAWSLRCAEALEPGELVAPLLGRLVPAAQLVEELGAGPEGLPGPPGVVLLNRFFALWEAAYTRGLNWCDRHVRLWQLPPNPLTSALRNGGGGSSGGGTTAATAATTPNDDDPARPAVKRLTCMLALDTRHVGNVARFVRQWAAPAAAAAAPPLGPALVAQPVLAGGCRSPLLYYVGLFAARRVEAGEELSCDFSVMALGGVGPGGVAGPAR</sequence>
<gene>
    <name evidence="3" type="primary">PLEST002119</name>
    <name evidence="3" type="ORF">PLESTB_001605500</name>
</gene>
<dbReference type="PANTHER" id="PTHR45660">
    <property type="entry name" value="HISTONE-LYSINE N-METHYLTRANSFERASE SETMAR"/>
    <property type="match status" value="1"/>
</dbReference>
<dbReference type="AlphaFoldDB" id="A0A9W6F8K8"/>
<feature type="region of interest" description="Disordered" evidence="1">
    <location>
        <begin position="601"/>
        <end position="630"/>
    </location>
</feature>
<organism evidence="3 4">
    <name type="scientific">Pleodorina starrii</name>
    <dbReference type="NCBI Taxonomy" id="330485"/>
    <lineage>
        <taxon>Eukaryota</taxon>
        <taxon>Viridiplantae</taxon>
        <taxon>Chlorophyta</taxon>
        <taxon>core chlorophytes</taxon>
        <taxon>Chlorophyceae</taxon>
        <taxon>CS clade</taxon>
        <taxon>Chlamydomonadales</taxon>
        <taxon>Volvocaceae</taxon>
        <taxon>Pleodorina</taxon>
    </lineage>
</organism>
<feature type="compositionally biased region" description="Gly residues" evidence="1">
    <location>
        <begin position="761"/>
        <end position="771"/>
    </location>
</feature>
<feature type="compositionally biased region" description="Low complexity" evidence="1">
    <location>
        <begin position="377"/>
        <end position="389"/>
    </location>
</feature>
<dbReference type="InterPro" id="IPR051357">
    <property type="entry name" value="H3K9_HMTase_SUVAR3-9"/>
</dbReference>
<dbReference type="InterPro" id="IPR046341">
    <property type="entry name" value="SET_dom_sf"/>
</dbReference>
<comment type="caution">
    <text evidence="3">The sequence shown here is derived from an EMBL/GenBank/DDBJ whole genome shotgun (WGS) entry which is preliminary data.</text>
</comment>
<dbReference type="Proteomes" id="UP001165080">
    <property type="component" value="Unassembled WGS sequence"/>
</dbReference>
<dbReference type="SMART" id="SM00317">
    <property type="entry name" value="SET"/>
    <property type="match status" value="1"/>
</dbReference>
<dbReference type="EMBL" id="BRXU01000034">
    <property type="protein sequence ID" value="GLC60374.1"/>
    <property type="molecule type" value="Genomic_DNA"/>
</dbReference>
<dbReference type="PROSITE" id="PS50280">
    <property type="entry name" value="SET"/>
    <property type="match status" value="1"/>
</dbReference>
<feature type="domain" description="SET" evidence="2">
    <location>
        <begin position="664"/>
        <end position="867"/>
    </location>
</feature>
<evidence type="ECO:0000259" key="2">
    <source>
        <dbReference type="PROSITE" id="PS50280"/>
    </source>
</evidence>